<dbReference type="InterPro" id="IPR015803">
    <property type="entry name" value="Cys-tRNA-ligase"/>
</dbReference>
<dbReference type="eggNOG" id="KOG2007">
    <property type="taxonomic scope" value="Eukaryota"/>
</dbReference>
<keyword evidence="3" id="KW-0436">Ligase</keyword>
<dbReference type="InterPro" id="IPR032678">
    <property type="entry name" value="tRNA-synt_1_cat_dom"/>
</dbReference>
<keyword evidence="8" id="KW-0648">Protein biosynthesis</keyword>
<dbReference type="InterPro" id="IPR024909">
    <property type="entry name" value="Cys-tRNA/MSH_ligase"/>
</dbReference>
<dbReference type="Pfam" id="PF01406">
    <property type="entry name" value="tRNA-synt_1e"/>
    <property type="match status" value="1"/>
</dbReference>
<evidence type="ECO:0000256" key="8">
    <source>
        <dbReference type="ARBA" id="ARBA00022917"/>
    </source>
</evidence>
<keyword evidence="5" id="KW-0547">Nucleotide-binding</keyword>
<evidence type="ECO:0000256" key="6">
    <source>
        <dbReference type="ARBA" id="ARBA00022833"/>
    </source>
</evidence>
<dbReference type="GeneID" id="24107019"/>
<dbReference type="FunFam" id="3.40.50.620:FF:000275">
    <property type="entry name" value="Probable cysteinyl-tRNA synthetase"/>
    <property type="match status" value="1"/>
</dbReference>
<protein>
    <recommendedName>
        <fullName evidence="2">cysteine--tRNA ligase</fullName>
        <ecNumber evidence="2">6.1.1.16</ecNumber>
    </recommendedName>
    <alternativeName>
        <fullName evidence="10">Cysteinyl-tRNA synthetase</fullName>
    </alternativeName>
</protein>
<evidence type="ECO:0000256" key="4">
    <source>
        <dbReference type="ARBA" id="ARBA00022723"/>
    </source>
</evidence>
<dbReference type="Gene3D" id="1.20.120.1910">
    <property type="entry name" value="Cysteine-tRNA ligase, C-terminal anti-codon recognition domain"/>
    <property type="match status" value="1"/>
</dbReference>
<dbReference type="PANTHER" id="PTHR10890:SF3">
    <property type="entry name" value="CYSTEINE--TRNA LIGASE, CYTOPLASMIC"/>
    <property type="match status" value="1"/>
</dbReference>
<keyword evidence="6" id="KW-0862">Zinc</keyword>
<dbReference type="GO" id="GO:0004817">
    <property type="term" value="F:cysteine-tRNA ligase activity"/>
    <property type="evidence" value="ECO:0007669"/>
    <property type="project" value="UniProtKB-EC"/>
</dbReference>
<gene>
    <name evidence="12" type="ORF">PHSY_001722</name>
</gene>
<evidence type="ECO:0000256" key="3">
    <source>
        <dbReference type="ARBA" id="ARBA00022598"/>
    </source>
</evidence>
<dbReference type="RefSeq" id="XP_012187740.1">
    <property type="nucleotide sequence ID" value="XM_012332350.1"/>
</dbReference>
<comment type="cofactor">
    <cofactor evidence="1">
        <name>Zn(2+)</name>
        <dbReference type="ChEBI" id="CHEBI:29105"/>
    </cofactor>
</comment>
<evidence type="ECO:0000313" key="12">
    <source>
        <dbReference type="EMBL" id="GAC94153.1"/>
    </source>
</evidence>
<dbReference type="Proteomes" id="UP000014071">
    <property type="component" value="Unassembled WGS sequence"/>
</dbReference>
<dbReference type="STRING" id="1305764.R9NZ77"/>
<feature type="domain" description="tRNA synthetases class I catalytic" evidence="11">
    <location>
        <begin position="105"/>
        <end position="569"/>
    </location>
</feature>
<evidence type="ECO:0000256" key="5">
    <source>
        <dbReference type="ARBA" id="ARBA00022741"/>
    </source>
</evidence>
<organism evidence="12 13">
    <name type="scientific">Pseudozyma hubeiensis (strain SY62)</name>
    <name type="common">Yeast</name>
    <dbReference type="NCBI Taxonomy" id="1305764"/>
    <lineage>
        <taxon>Eukaryota</taxon>
        <taxon>Fungi</taxon>
        <taxon>Dikarya</taxon>
        <taxon>Basidiomycota</taxon>
        <taxon>Ustilaginomycotina</taxon>
        <taxon>Ustilaginomycetes</taxon>
        <taxon>Ustilaginales</taxon>
        <taxon>Ustilaginaceae</taxon>
        <taxon>Pseudozyma</taxon>
    </lineage>
</organism>
<keyword evidence="7" id="KW-0067">ATP-binding</keyword>
<dbReference type="SUPFAM" id="SSF52374">
    <property type="entry name" value="Nucleotidylyl transferase"/>
    <property type="match status" value="1"/>
</dbReference>
<evidence type="ECO:0000256" key="2">
    <source>
        <dbReference type="ARBA" id="ARBA00012832"/>
    </source>
</evidence>
<dbReference type="GO" id="GO:0005524">
    <property type="term" value="F:ATP binding"/>
    <property type="evidence" value="ECO:0007669"/>
    <property type="project" value="UniProtKB-KW"/>
</dbReference>
<evidence type="ECO:0000259" key="11">
    <source>
        <dbReference type="Pfam" id="PF01406"/>
    </source>
</evidence>
<dbReference type="InterPro" id="IPR014729">
    <property type="entry name" value="Rossmann-like_a/b/a_fold"/>
</dbReference>
<dbReference type="CDD" id="cd00672">
    <property type="entry name" value="CysRS_core"/>
    <property type="match status" value="1"/>
</dbReference>
<dbReference type="GO" id="GO:0046872">
    <property type="term" value="F:metal ion binding"/>
    <property type="evidence" value="ECO:0007669"/>
    <property type="project" value="UniProtKB-KW"/>
</dbReference>
<keyword evidence="4" id="KW-0479">Metal-binding</keyword>
<dbReference type="EC" id="6.1.1.16" evidence="2"/>
<dbReference type="Gene3D" id="3.40.50.620">
    <property type="entry name" value="HUPs"/>
    <property type="match status" value="2"/>
</dbReference>
<dbReference type="InterPro" id="IPR009080">
    <property type="entry name" value="tRNAsynth_Ia_anticodon-bd"/>
</dbReference>
<keyword evidence="9" id="KW-0030">Aminoacyl-tRNA synthetase</keyword>
<dbReference type="HOGENOM" id="CLU_013528_3_3_1"/>
<proteinExistence type="inferred from homology"/>
<dbReference type="NCBIfam" id="TIGR00435">
    <property type="entry name" value="cysS"/>
    <property type="match status" value="1"/>
</dbReference>
<evidence type="ECO:0000256" key="10">
    <source>
        <dbReference type="ARBA" id="ARBA00031499"/>
    </source>
</evidence>
<dbReference type="OrthoDB" id="438179at2759"/>
<dbReference type="GO" id="GO:0005737">
    <property type="term" value="C:cytoplasm"/>
    <property type="evidence" value="ECO:0007669"/>
    <property type="project" value="TreeGrafter"/>
</dbReference>
<evidence type="ECO:0000256" key="9">
    <source>
        <dbReference type="ARBA" id="ARBA00023146"/>
    </source>
</evidence>
<evidence type="ECO:0000256" key="1">
    <source>
        <dbReference type="ARBA" id="ARBA00001947"/>
    </source>
</evidence>
<dbReference type="HAMAP" id="MF_00041">
    <property type="entry name" value="Cys_tRNA_synth"/>
    <property type="match status" value="1"/>
</dbReference>
<dbReference type="FunFam" id="1.20.120.1910:FF:000005">
    <property type="entry name" value="Cysteine-tRNA ligase, putative"/>
    <property type="match status" value="1"/>
</dbReference>
<sequence length="875" mass="97026">MSVYTSGLPRFRSLLSTVTPFRVARSATFVSTRSLKRDISCAHKSNLIMAAAQSEASSSAAAAASSAAAPAARISQPEWQIPTKLVPEPELKMYNSLTRTKTPFVPKKGRTVTWYNCGPTVYDASHMGHARNYVTQDIIRRILRDYLGYDVHFVMNITDVDDKIIIKARHSYLIKQFRSQHPQLTKPLLALIQDAWSAYFAKNLERFAPPVPPQEQDGGLVEAANKARAGEAGFEEIARLRQDALWLKAASDKEPKFGMWFAALEKSRMAQVAAAMSLAAADTSSQAASDLIDASEDVLAAFLDKQFGSTVTDPSVFRDTAAYWEAEYFNDMKRLHVEPPTTLTRVSEYVPEIVTFVQQIIDRGYAYAEGVDQDKKNVWFDTRAFDGAKSHDGSFEHSYAKLQPWSKGNRELLEEGEGSLSTSTAATAGKRAASDFALWKSSKPGEPAWPSPWGPGRPGWHIECSVMGSAVLGETMDIHSGGTDLMFPHHDNEIAQSEAHHGCRQWVNYFLHTGHLHIEGLKMSKSLKNFISIDEALERFTARQLRMSFLLQPWAGRMDFKQSALGEVKNAESAFNNFFVGVKAKVAQAKALGDAYSDGQHHYGAAERSLMESLEQSQHAFRLAMCDSFDTPKGMEILLDLVSKANIYEKSHEKRADVNVGVLTAVARYVGDMLKMLGLGEGSALSASQEIGWGVAEESGEGSSAVNKEELLMPYLRALSTFRDAVRNLARSNAPASEYLKLSDALRDNDLVDLGISLEDTEDGQALVKLVPAAQLQAARREKEAAAAEKAARKAQAAEQARLKRLENLEKGRVAPDQLFRTEEYSEWDERGLPVKDKEGAELAKKRRKNLEKDFEKQTKLHKDFLDAKEKGEIQ</sequence>
<dbReference type="AlphaFoldDB" id="R9NZ77"/>
<evidence type="ECO:0000313" key="13">
    <source>
        <dbReference type="Proteomes" id="UP000014071"/>
    </source>
</evidence>
<keyword evidence="13" id="KW-1185">Reference proteome</keyword>
<dbReference type="GO" id="GO:0006423">
    <property type="term" value="P:cysteinyl-tRNA aminoacylation"/>
    <property type="evidence" value="ECO:0007669"/>
    <property type="project" value="InterPro"/>
</dbReference>
<dbReference type="SUPFAM" id="SSF47323">
    <property type="entry name" value="Anticodon-binding domain of a subclass of class I aminoacyl-tRNA synthetases"/>
    <property type="match status" value="1"/>
</dbReference>
<reference evidence="13" key="1">
    <citation type="journal article" date="2013" name="Genome Announc.">
        <title>Draft genome sequence of the basidiomycetous yeast-like fungus Pseudozyma hubeiensis SY62, which produces an abundant amount of the biosurfactant mannosylerythritol lipids.</title>
        <authorList>
            <person name="Konishi M."/>
            <person name="Hatada Y."/>
            <person name="Horiuchi J."/>
        </authorList>
    </citation>
    <scope>NUCLEOTIDE SEQUENCE [LARGE SCALE GENOMIC DNA]</scope>
    <source>
        <strain evidence="13">SY62</strain>
    </source>
</reference>
<accession>R9NZ77</accession>
<evidence type="ECO:0000256" key="7">
    <source>
        <dbReference type="ARBA" id="ARBA00022840"/>
    </source>
</evidence>
<dbReference type="EMBL" id="DF238782">
    <property type="protein sequence ID" value="GAC94153.1"/>
    <property type="molecule type" value="Genomic_DNA"/>
</dbReference>
<dbReference type="PANTHER" id="PTHR10890">
    <property type="entry name" value="CYSTEINYL-TRNA SYNTHETASE"/>
    <property type="match status" value="1"/>
</dbReference>
<name>R9NZ77_PSEHS</name>
<dbReference type="FunFam" id="3.40.50.620:FF:000027">
    <property type="entry name" value="Cysteine--tRNA ligase, cytoplasmic"/>
    <property type="match status" value="1"/>
</dbReference>